<evidence type="ECO:0000256" key="1">
    <source>
        <dbReference type="SAM" id="Phobius"/>
    </source>
</evidence>
<dbReference type="AlphaFoldDB" id="A0A1H5YVY1"/>
<accession>A0A1H5YVY1</accession>
<keyword evidence="3" id="KW-1185">Reference proteome</keyword>
<sequence length="377" mass="43002">MNPLSGREDLSELLALVIEKYEKETGDLINKNTNRENYGNLAKTLSLISNKLPQTAAELQHDPYEPDPRADLQYPNRKYDITGGQLKDAYFGIVKSPRPYLLDACYIYLTGKGRAASLANATTDPEVATSALARMKDRVSYNTLLWMLVICILGFLFVLFAYLQQGKQVPADTEAYRPSATEIKALEGIWLYYTGAPQARANEEDRYRRYVNNIMEVKFRNGRFEFIRHGASINHYGYMTFNSPGIVSIHSYVRRLPTGEILSPSHSLARLDSSSKRMVSISATWSFESDNRDDIIATRNIYQKIADGGTLEEIENTQQNAACQCKIIEWQSAQRRKRYELRYQSLDDSTDSELRNYLNEESILLLEPKDNVILKGE</sequence>
<gene>
    <name evidence="2" type="ORF">SAMN05421877_106128</name>
</gene>
<keyword evidence="1" id="KW-0472">Membrane</keyword>
<evidence type="ECO:0000313" key="3">
    <source>
        <dbReference type="Proteomes" id="UP000236731"/>
    </source>
</evidence>
<keyword evidence="1" id="KW-0812">Transmembrane</keyword>
<reference evidence="3" key="1">
    <citation type="submission" date="2016-10" db="EMBL/GenBank/DDBJ databases">
        <authorList>
            <person name="Varghese N."/>
            <person name="Submissions S."/>
        </authorList>
    </citation>
    <scope>NUCLEOTIDE SEQUENCE [LARGE SCALE GENOMIC DNA]</scope>
    <source>
        <strain evidence="3">DSM 22361</strain>
    </source>
</reference>
<name>A0A1H5YVY1_9SPHI</name>
<feature type="transmembrane region" description="Helical" evidence="1">
    <location>
        <begin position="144"/>
        <end position="163"/>
    </location>
</feature>
<organism evidence="2 3">
    <name type="scientific">Sphingobacterium lactis</name>
    <dbReference type="NCBI Taxonomy" id="797291"/>
    <lineage>
        <taxon>Bacteria</taxon>
        <taxon>Pseudomonadati</taxon>
        <taxon>Bacteroidota</taxon>
        <taxon>Sphingobacteriia</taxon>
        <taxon>Sphingobacteriales</taxon>
        <taxon>Sphingobacteriaceae</taxon>
        <taxon>Sphingobacterium</taxon>
    </lineage>
</organism>
<keyword evidence="1" id="KW-1133">Transmembrane helix</keyword>
<dbReference type="OrthoDB" id="741750at2"/>
<dbReference type="EMBL" id="FNUT01000006">
    <property type="protein sequence ID" value="SEG27575.1"/>
    <property type="molecule type" value="Genomic_DNA"/>
</dbReference>
<dbReference type="RefSeq" id="WP_103906301.1">
    <property type="nucleotide sequence ID" value="NZ_CP049246.1"/>
</dbReference>
<evidence type="ECO:0000313" key="2">
    <source>
        <dbReference type="EMBL" id="SEG27575.1"/>
    </source>
</evidence>
<proteinExistence type="predicted"/>
<dbReference type="Proteomes" id="UP000236731">
    <property type="component" value="Unassembled WGS sequence"/>
</dbReference>
<protein>
    <submittedName>
        <fullName evidence="2">Uncharacterized protein</fullName>
    </submittedName>
</protein>